<dbReference type="AlphaFoldDB" id="A0A0B7HCU9"/>
<protein>
    <recommendedName>
        <fullName evidence="4">Lipoprotein</fullName>
    </recommendedName>
</protein>
<feature type="signal peptide" evidence="1">
    <location>
        <begin position="1"/>
        <end position="26"/>
    </location>
</feature>
<dbReference type="Pfam" id="PF13146">
    <property type="entry name" value="TRL"/>
    <property type="match status" value="1"/>
</dbReference>
<dbReference type="InterPro" id="IPR025113">
    <property type="entry name" value="TRL-like"/>
</dbReference>
<dbReference type="PROSITE" id="PS51257">
    <property type="entry name" value="PROKAR_LIPOPROTEIN"/>
    <property type="match status" value="1"/>
</dbReference>
<evidence type="ECO:0000313" key="2">
    <source>
        <dbReference type="EMBL" id="CEN35403.1"/>
    </source>
</evidence>
<proteinExistence type="predicted"/>
<dbReference type="EMBL" id="CDOE01000058">
    <property type="protein sequence ID" value="CEN35403.1"/>
    <property type="molecule type" value="Genomic_DNA"/>
</dbReference>
<evidence type="ECO:0000313" key="3">
    <source>
        <dbReference type="Proteomes" id="UP000044026"/>
    </source>
</evidence>
<evidence type="ECO:0000256" key="1">
    <source>
        <dbReference type="SAM" id="SignalP"/>
    </source>
</evidence>
<organism evidence="2 3">
    <name type="scientific">Capnocytophaga canimorsus</name>
    <dbReference type="NCBI Taxonomy" id="28188"/>
    <lineage>
        <taxon>Bacteria</taxon>
        <taxon>Pseudomonadati</taxon>
        <taxon>Bacteroidota</taxon>
        <taxon>Flavobacteriia</taxon>
        <taxon>Flavobacteriales</taxon>
        <taxon>Flavobacteriaceae</taxon>
        <taxon>Capnocytophaga</taxon>
    </lineage>
</organism>
<feature type="chain" id="PRO_5002115822" description="Lipoprotein" evidence="1">
    <location>
        <begin position="27"/>
        <end position="70"/>
    </location>
</feature>
<accession>A0A0B7HCU9</accession>
<dbReference type="Proteomes" id="UP000044026">
    <property type="component" value="Unassembled WGS sequence"/>
</dbReference>
<sequence>MIKKFIAATVLAVTLASCSVTLPVTATSNGVGNKVGTAKATGYLGFLFFDADASIRSAAKKWRNYKNFYC</sequence>
<name>A0A0B7HCU9_9FLAO</name>
<reference evidence="2 3" key="1">
    <citation type="submission" date="2015-01" db="EMBL/GenBank/DDBJ databases">
        <authorList>
            <person name="Xiang T."/>
            <person name="Song Y."/>
            <person name="Huang L."/>
            <person name="Wang B."/>
            <person name="Wu P."/>
        </authorList>
    </citation>
    <scope>NUCLEOTIDE SEQUENCE [LARGE SCALE GENOMIC DNA]</scope>
    <source>
        <strain evidence="2 3">Cc12</strain>
    </source>
</reference>
<evidence type="ECO:0008006" key="4">
    <source>
        <dbReference type="Google" id="ProtNLM"/>
    </source>
</evidence>
<gene>
    <name evidence="2" type="ORF">CCAN12_610016</name>
</gene>
<keyword evidence="1" id="KW-0732">Signal</keyword>